<feature type="compositionally biased region" description="Polar residues" evidence="1">
    <location>
        <begin position="111"/>
        <end position="134"/>
    </location>
</feature>
<evidence type="ECO:0000256" key="1">
    <source>
        <dbReference type="SAM" id="MobiDB-lite"/>
    </source>
</evidence>
<accession>A0A8K0JPU8</accession>
<reference evidence="2" key="1">
    <citation type="submission" date="2020-04" db="EMBL/GenBank/DDBJ databases">
        <title>Analysis of mating type loci in Filobasidium floriforme.</title>
        <authorList>
            <person name="Nowrousian M."/>
        </authorList>
    </citation>
    <scope>NUCLEOTIDE SEQUENCE</scope>
    <source>
        <strain evidence="2">CBS 6242</strain>
    </source>
</reference>
<sequence length="282" mass="30241">MPLPRSLFTGARSIARHQPAHLARPLASSFIRFNSTSSFVDVQHSELLARAGDKPQVDVDKDGQAKKDVKRRAEELSRQEDTSRWTGKLTPTTSHLFKLVLPLPRSLAALSQGQSEATAENSSTSRQAPESTARQPELNVVETAYLLHPSQPLSHVSRLILGSLPSSERSAEVEFRAVSGRDHDAYPSATSPSSSTSDASSGSANTSTGSGSGSSGEVEALETVAEEGGPILNDRNPNGAELQEVRWSTSTDLGDFIKQSTLAQESRYRRLRAGRSTSEGGC</sequence>
<keyword evidence="3" id="KW-1185">Reference proteome</keyword>
<dbReference type="AlphaFoldDB" id="A0A8K0JPU8"/>
<feature type="region of interest" description="Disordered" evidence="1">
    <location>
        <begin position="111"/>
        <end position="135"/>
    </location>
</feature>
<name>A0A8K0JPU8_9TREE</name>
<comment type="caution">
    <text evidence="2">The sequence shown here is derived from an EMBL/GenBank/DDBJ whole genome shotgun (WGS) entry which is preliminary data.</text>
</comment>
<feature type="compositionally biased region" description="Basic and acidic residues" evidence="1">
    <location>
        <begin position="53"/>
        <end position="83"/>
    </location>
</feature>
<organism evidence="2 3">
    <name type="scientific">Filobasidium floriforme</name>
    <dbReference type="NCBI Taxonomy" id="5210"/>
    <lineage>
        <taxon>Eukaryota</taxon>
        <taxon>Fungi</taxon>
        <taxon>Dikarya</taxon>
        <taxon>Basidiomycota</taxon>
        <taxon>Agaricomycotina</taxon>
        <taxon>Tremellomycetes</taxon>
        <taxon>Filobasidiales</taxon>
        <taxon>Filobasidiaceae</taxon>
        <taxon>Filobasidium</taxon>
    </lineage>
</organism>
<gene>
    <name evidence="2" type="ORF">FFLO_04105</name>
</gene>
<dbReference type="OrthoDB" id="278338at2759"/>
<feature type="compositionally biased region" description="Low complexity" evidence="1">
    <location>
        <begin position="188"/>
        <end position="209"/>
    </location>
</feature>
<feature type="region of interest" description="Disordered" evidence="1">
    <location>
        <begin position="53"/>
        <end position="88"/>
    </location>
</feature>
<evidence type="ECO:0000313" key="2">
    <source>
        <dbReference type="EMBL" id="KAG7531800.1"/>
    </source>
</evidence>
<dbReference type="Proteomes" id="UP000812966">
    <property type="component" value="Unassembled WGS sequence"/>
</dbReference>
<feature type="region of interest" description="Disordered" evidence="1">
    <location>
        <begin position="178"/>
        <end position="241"/>
    </location>
</feature>
<evidence type="ECO:0000313" key="3">
    <source>
        <dbReference type="Proteomes" id="UP000812966"/>
    </source>
</evidence>
<proteinExistence type="predicted"/>
<protein>
    <submittedName>
        <fullName evidence="2">Uncharacterized protein</fullName>
    </submittedName>
</protein>
<dbReference type="EMBL" id="JABELV010000082">
    <property type="protein sequence ID" value="KAG7531800.1"/>
    <property type="molecule type" value="Genomic_DNA"/>
</dbReference>